<evidence type="ECO:0000256" key="1">
    <source>
        <dbReference type="ARBA" id="ARBA00004141"/>
    </source>
</evidence>
<keyword evidence="9" id="KW-1185">Reference proteome</keyword>
<reference evidence="8 9" key="1">
    <citation type="submission" date="2018-03" db="EMBL/GenBank/DDBJ databases">
        <authorList>
            <person name="Keele B.F."/>
        </authorList>
    </citation>
    <scope>NUCLEOTIDE SEQUENCE [LARGE SCALE GENOMIC DNA]</scope>
    <source>
        <strain evidence="8 9">CECT 8626</strain>
    </source>
</reference>
<dbReference type="InterPro" id="IPR000620">
    <property type="entry name" value="EamA_dom"/>
</dbReference>
<evidence type="ECO:0000313" key="9">
    <source>
        <dbReference type="Proteomes" id="UP000244924"/>
    </source>
</evidence>
<comment type="subcellular location">
    <subcellularLocation>
        <location evidence="1">Membrane</location>
        <topology evidence="1">Multi-pass membrane protein</topology>
    </subcellularLocation>
</comment>
<feature type="transmembrane region" description="Helical" evidence="6">
    <location>
        <begin position="263"/>
        <end position="281"/>
    </location>
</feature>
<evidence type="ECO:0000256" key="2">
    <source>
        <dbReference type="ARBA" id="ARBA00009853"/>
    </source>
</evidence>
<evidence type="ECO:0000256" key="5">
    <source>
        <dbReference type="ARBA" id="ARBA00023136"/>
    </source>
</evidence>
<feature type="domain" description="EamA" evidence="7">
    <location>
        <begin position="7"/>
        <end position="140"/>
    </location>
</feature>
<feature type="transmembrane region" description="Helical" evidence="6">
    <location>
        <begin position="178"/>
        <end position="195"/>
    </location>
</feature>
<evidence type="ECO:0000256" key="3">
    <source>
        <dbReference type="ARBA" id="ARBA00022692"/>
    </source>
</evidence>
<protein>
    <submittedName>
        <fullName evidence="8">Riboflavin transporter</fullName>
    </submittedName>
</protein>
<name>A0A2R8BP11_9RHOB</name>
<evidence type="ECO:0000313" key="8">
    <source>
        <dbReference type="EMBL" id="SPH25097.1"/>
    </source>
</evidence>
<dbReference type="SUPFAM" id="SSF103481">
    <property type="entry name" value="Multidrug resistance efflux transporter EmrE"/>
    <property type="match status" value="2"/>
</dbReference>
<feature type="transmembrane region" description="Helical" evidence="6">
    <location>
        <begin position="149"/>
        <end position="166"/>
    </location>
</feature>
<gene>
    <name evidence="8" type="primary">ribN_10</name>
    <name evidence="8" type="ORF">DEA8626_04133</name>
</gene>
<dbReference type="Pfam" id="PF00892">
    <property type="entry name" value="EamA"/>
    <property type="match status" value="1"/>
</dbReference>
<organism evidence="8 9">
    <name type="scientific">Albidovulum aquaemixtae</name>
    <dbReference type="NCBI Taxonomy" id="1542388"/>
    <lineage>
        <taxon>Bacteria</taxon>
        <taxon>Pseudomonadati</taxon>
        <taxon>Pseudomonadota</taxon>
        <taxon>Alphaproteobacteria</taxon>
        <taxon>Rhodobacterales</taxon>
        <taxon>Paracoccaceae</taxon>
        <taxon>Albidovulum</taxon>
    </lineage>
</organism>
<dbReference type="EMBL" id="OMOQ01000009">
    <property type="protein sequence ID" value="SPH25097.1"/>
    <property type="molecule type" value="Genomic_DNA"/>
</dbReference>
<feature type="transmembrane region" description="Helical" evidence="6">
    <location>
        <begin position="207"/>
        <end position="229"/>
    </location>
</feature>
<accession>A0A2R8BP11</accession>
<keyword evidence="3 6" id="KW-0812">Transmembrane</keyword>
<dbReference type="PANTHER" id="PTHR22911">
    <property type="entry name" value="ACYL-MALONYL CONDENSING ENZYME-RELATED"/>
    <property type="match status" value="1"/>
</dbReference>
<keyword evidence="5 6" id="KW-0472">Membrane</keyword>
<evidence type="ECO:0000256" key="4">
    <source>
        <dbReference type="ARBA" id="ARBA00022989"/>
    </source>
</evidence>
<dbReference type="AlphaFoldDB" id="A0A2R8BP11"/>
<dbReference type="Proteomes" id="UP000244924">
    <property type="component" value="Unassembled WGS sequence"/>
</dbReference>
<dbReference type="GO" id="GO:0016020">
    <property type="term" value="C:membrane"/>
    <property type="evidence" value="ECO:0007669"/>
    <property type="project" value="UniProtKB-SubCell"/>
</dbReference>
<dbReference type="InterPro" id="IPR037185">
    <property type="entry name" value="EmrE-like"/>
</dbReference>
<comment type="similarity">
    <text evidence="2">Belongs to the drug/metabolite transporter (DMT) superfamily. 10 TMS drug/metabolite exporter (DME) (TC 2.A.7.3) family.</text>
</comment>
<keyword evidence="4 6" id="KW-1133">Transmembrane helix</keyword>
<dbReference type="PANTHER" id="PTHR22911:SF6">
    <property type="entry name" value="SOLUTE CARRIER FAMILY 35 MEMBER G1"/>
    <property type="match status" value="1"/>
</dbReference>
<feature type="transmembrane region" description="Helical" evidence="6">
    <location>
        <begin position="241"/>
        <end position="257"/>
    </location>
</feature>
<evidence type="ECO:0000256" key="6">
    <source>
        <dbReference type="SAM" id="Phobius"/>
    </source>
</evidence>
<proteinExistence type="inferred from homology"/>
<feature type="transmembrane region" description="Helical" evidence="6">
    <location>
        <begin position="100"/>
        <end position="118"/>
    </location>
</feature>
<dbReference type="RefSeq" id="WP_245890955.1">
    <property type="nucleotide sequence ID" value="NZ_OMOQ01000009.1"/>
</dbReference>
<sequence length="301" mass="31678">MSSDTARGAVYMTLAMAAFTLNDTCMKAVTADLPLYQTITLRGLVTLIALALIAQRRGGLHLGMARGDARLLGWRTLGEVAATLTFLTALRHMPLANLSAIMQSLPLAVTLTAALVLAEPVGWRRMAAIGTGFVGVLMIVRPGTEGFDTWSLVALASVGFVILRDLSTRRLSSEVPSVTVAFLAAASVTLTGAALSPLEGWVAVRPVSAALILAAGGFLIVGYLSVVMAMRVGDIATVAPFRYTALIFAVGLGWLAFGHLPGPMTLAGASIIVASGIYTFYRERLRGRIVATPVKAPLRLR</sequence>
<evidence type="ECO:0000259" key="7">
    <source>
        <dbReference type="Pfam" id="PF00892"/>
    </source>
</evidence>